<feature type="domain" description="C2H2-type" evidence="8">
    <location>
        <begin position="613"/>
        <end position="641"/>
    </location>
</feature>
<name>A0A6J8BM93_MYTCO</name>
<organism evidence="9 10">
    <name type="scientific">Mytilus coruscus</name>
    <name type="common">Sea mussel</name>
    <dbReference type="NCBI Taxonomy" id="42192"/>
    <lineage>
        <taxon>Eukaryota</taxon>
        <taxon>Metazoa</taxon>
        <taxon>Spiralia</taxon>
        <taxon>Lophotrochozoa</taxon>
        <taxon>Mollusca</taxon>
        <taxon>Bivalvia</taxon>
        <taxon>Autobranchia</taxon>
        <taxon>Pteriomorphia</taxon>
        <taxon>Mytilida</taxon>
        <taxon>Mytiloidea</taxon>
        <taxon>Mytilidae</taxon>
        <taxon>Mytilinae</taxon>
        <taxon>Mytilus</taxon>
    </lineage>
</organism>
<dbReference type="PROSITE" id="PS50157">
    <property type="entry name" value="ZINC_FINGER_C2H2_2"/>
    <property type="match status" value="5"/>
</dbReference>
<evidence type="ECO:0000259" key="8">
    <source>
        <dbReference type="PROSITE" id="PS50157"/>
    </source>
</evidence>
<dbReference type="InterPro" id="IPR050888">
    <property type="entry name" value="ZnF_C2H2-type_TF"/>
</dbReference>
<keyword evidence="2" id="KW-0479">Metal-binding</keyword>
<dbReference type="Gene3D" id="3.30.160.60">
    <property type="entry name" value="Classic Zinc Finger"/>
    <property type="match status" value="3"/>
</dbReference>
<feature type="domain" description="C2H2-type" evidence="8">
    <location>
        <begin position="575"/>
        <end position="603"/>
    </location>
</feature>
<feature type="domain" description="C2H2-type" evidence="8">
    <location>
        <begin position="430"/>
        <end position="461"/>
    </location>
</feature>
<dbReference type="GO" id="GO:0005634">
    <property type="term" value="C:nucleus"/>
    <property type="evidence" value="ECO:0007669"/>
    <property type="project" value="UniProtKB-SubCell"/>
</dbReference>
<evidence type="ECO:0000313" key="10">
    <source>
        <dbReference type="Proteomes" id="UP000507470"/>
    </source>
</evidence>
<evidence type="ECO:0000256" key="1">
    <source>
        <dbReference type="ARBA" id="ARBA00004123"/>
    </source>
</evidence>
<accession>A0A6J8BM93</accession>
<dbReference type="SMART" id="SM00355">
    <property type="entry name" value="ZnF_C2H2"/>
    <property type="match status" value="12"/>
</dbReference>
<dbReference type="AlphaFoldDB" id="A0A6J8BM93"/>
<dbReference type="PROSITE" id="PS00028">
    <property type="entry name" value="ZINC_FINGER_C2H2_1"/>
    <property type="match status" value="7"/>
</dbReference>
<keyword evidence="3" id="KW-0677">Repeat</keyword>
<dbReference type="Proteomes" id="UP000507470">
    <property type="component" value="Unassembled WGS sequence"/>
</dbReference>
<sequence length="693" mass="82353">MLKTLLKSNTIPFDEIFRIFEQGHAQNMQNQIEDQKKRKFDAGIVNSENTSIGCKICKTFTSCEKLSSHFYLVHCTNTKCCRFCEEMYVGNVHYCCKEKEPKYIARKIQMSVIKKRLTKKRQVLGQVLGQVFCHCKICKVGFLSLPKLNAHIFNEHKEKHECVLCETIFASANCAEKHLCTEMPKQLKEKNDVTGLYEICYDKQKDAVQKPKDLQNQSITNYLKCPDCDEEIGVDDFNENTELQYQVIYTCRNCKLDFKSIFCTRCKCPFDSLEMLYSHFYSQHRKDIKCCLFCRLAYVGDNHYCGKGESSEKVTKREGSYYKMYYKKKFKKQKCLQCEYIINFCKENTDHCSCSRLDCIACRKVGECHGDKCYICGQVFHSFSHRSYHEYNDHQDEVIELWWNRKKDYRREYLNDYNIKRYQQKRKDQHKCRFCDKRFTYSVKKKQHESDAHGVHGSNKYHCDVCDQKYGSFERMKKHMEEHYKSEGTPNTEERLAKIEEMLPKKDKRVMCHECGKLVLKKYLNAHLRIHLEASNDGKTSPTTVGKIACYKCGQMVKKKNFNAHFRERHKEKEVMCEICGKMFFHRGRLNEHKKIKHSGDIEKKVKKKGPPQQCNVCGKILASKKCLYVHEKMKHSQGKFQCQICFKKFFYNFLLRDHIKHVHEKFNPIVCHYCNYRCYMKSSLVKHMHYHH</sequence>
<dbReference type="EMBL" id="CACVKT020003447">
    <property type="protein sequence ID" value="CAC5383809.1"/>
    <property type="molecule type" value="Genomic_DNA"/>
</dbReference>
<gene>
    <name evidence="9" type="ORF">MCOR_19515</name>
</gene>
<comment type="subcellular location">
    <subcellularLocation>
        <location evidence="1">Nucleus</location>
    </subcellularLocation>
</comment>
<keyword evidence="6" id="KW-0539">Nucleus</keyword>
<evidence type="ECO:0000256" key="7">
    <source>
        <dbReference type="PROSITE-ProRule" id="PRU00042"/>
    </source>
</evidence>
<feature type="domain" description="C2H2-type" evidence="8">
    <location>
        <begin position="641"/>
        <end position="669"/>
    </location>
</feature>
<evidence type="ECO:0000313" key="9">
    <source>
        <dbReference type="EMBL" id="CAC5383809.1"/>
    </source>
</evidence>
<dbReference type="SUPFAM" id="SSF57667">
    <property type="entry name" value="beta-beta-alpha zinc fingers"/>
    <property type="match status" value="2"/>
</dbReference>
<evidence type="ECO:0000256" key="3">
    <source>
        <dbReference type="ARBA" id="ARBA00022737"/>
    </source>
</evidence>
<keyword evidence="10" id="KW-1185">Reference proteome</keyword>
<dbReference type="PANTHER" id="PTHR24406">
    <property type="entry name" value="TRANSCRIPTIONAL REPRESSOR CTCFL-RELATED"/>
    <property type="match status" value="1"/>
</dbReference>
<evidence type="ECO:0000256" key="5">
    <source>
        <dbReference type="ARBA" id="ARBA00022833"/>
    </source>
</evidence>
<reference evidence="9 10" key="1">
    <citation type="submission" date="2020-06" db="EMBL/GenBank/DDBJ databases">
        <authorList>
            <person name="Li R."/>
            <person name="Bekaert M."/>
        </authorList>
    </citation>
    <scope>NUCLEOTIDE SEQUENCE [LARGE SCALE GENOMIC DNA]</scope>
    <source>
        <strain evidence="10">wild</strain>
    </source>
</reference>
<evidence type="ECO:0000256" key="4">
    <source>
        <dbReference type="ARBA" id="ARBA00022771"/>
    </source>
</evidence>
<keyword evidence="5" id="KW-0862">Zinc</keyword>
<proteinExistence type="predicted"/>
<feature type="domain" description="C2H2-type" evidence="8">
    <location>
        <begin position="461"/>
        <end position="488"/>
    </location>
</feature>
<dbReference type="InterPro" id="IPR013087">
    <property type="entry name" value="Znf_C2H2_type"/>
</dbReference>
<dbReference type="OrthoDB" id="7757458at2759"/>
<dbReference type="GO" id="GO:0008270">
    <property type="term" value="F:zinc ion binding"/>
    <property type="evidence" value="ECO:0007669"/>
    <property type="project" value="UniProtKB-KW"/>
</dbReference>
<keyword evidence="4 7" id="KW-0863">Zinc-finger</keyword>
<protein>
    <submittedName>
        <fullName evidence="9">KRAB</fullName>
    </submittedName>
</protein>
<dbReference type="InterPro" id="IPR036236">
    <property type="entry name" value="Znf_C2H2_sf"/>
</dbReference>
<evidence type="ECO:0000256" key="2">
    <source>
        <dbReference type="ARBA" id="ARBA00022723"/>
    </source>
</evidence>
<evidence type="ECO:0000256" key="6">
    <source>
        <dbReference type="ARBA" id="ARBA00023242"/>
    </source>
</evidence>